<organism evidence="3 4">
    <name type="scientific">Viridibacterium curvum</name>
    <dbReference type="NCBI Taxonomy" id="1101404"/>
    <lineage>
        <taxon>Bacteria</taxon>
        <taxon>Pseudomonadati</taxon>
        <taxon>Pseudomonadota</taxon>
        <taxon>Betaproteobacteria</taxon>
        <taxon>Rhodocyclales</taxon>
        <taxon>Rhodocyclaceae</taxon>
        <taxon>Viridibacterium</taxon>
    </lineage>
</organism>
<dbReference type="RefSeq" id="WP_345532560.1">
    <property type="nucleotide sequence ID" value="NZ_BAABLD010000008.1"/>
</dbReference>
<protein>
    <submittedName>
        <fullName evidence="3">Uncharacterized protein</fullName>
    </submittedName>
</protein>
<evidence type="ECO:0000256" key="2">
    <source>
        <dbReference type="SAM" id="Phobius"/>
    </source>
</evidence>
<dbReference type="Pfam" id="PF13103">
    <property type="entry name" value="TonB_2"/>
    <property type="match status" value="1"/>
</dbReference>
<evidence type="ECO:0000256" key="1">
    <source>
        <dbReference type="SAM" id="MobiDB-lite"/>
    </source>
</evidence>
<feature type="compositionally biased region" description="Basic and acidic residues" evidence="1">
    <location>
        <begin position="83"/>
        <end position="120"/>
    </location>
</feature>
<dbReference type="EMBL" id="BAABLD010000008">
    <property type="protein sequence ID" value="GAA5164268.1"/>
    <property type="molecule type" value="Genomic_DNA"/>
</dbReference>
<gene>
    <name evidence="3" type="ORF">GCM10025770_17820</name>
</gene>
<sequence length="267" mass="29384">MYALDMPPALAREAPGKWLSLVLTVLMHALLALVLFVGVQWQHKVIEPVQVDLFRELPPPIPAPPPPAPEPVRQTVAPQPELEPVRKPDIVLPKPPDKPVKKPEPPKPEPPKPEPQKAEPRPVAPPGLDARQLELLNRDRVELDTRKRMAAAQASSRALIQAEVESEGVRKAQFDWINLIEAKVRGNLTGTIPPGVTGKPSAEIVLELLPDRSIKEASVRIVRSSGNAVLDRAIEGAIYKSSPLPPPPSPEAFQRNFRFVFYPLGKP</sequence>
<keyword evidence="4" id="KW-1185">Reference proteome</keyword>
<dbReference type="PRINTS" id="PR01217">
    <property type="entry name" value="PRICHEXTENSN"/>
</dbReference>
<keyword evidence="2" id="KW-1133">Transmembrane helix</keyword>
<reference evidence="4" key="1">
    <citation type="journal article" date="2019" name="Int. J. Syst. Evol. Microbiol.">
        <title>The Global Catalogue of Microorganisms (GCM) 10K type strain sequencing project: providing services to taxonomists for standard genome sequencing and annotation.</title>
        <authorList>
            <consortium name="The Broad Institute Genomics Platform"/>
            <consortium name="The Broad Institute Genome Sequencing Center for Infectious Disease"/>
            <person name="Wu L."/>
            <person name="Ma J."/>
        </authorList>
    </citation>
    <scope>NUCLEOTIDE SEQUENCE [LARGE SCALE GENOMIC DNA]</scope>
    <source>
        <strain evidence="4">JCM 18715</strain>
    </source>
</reference>
<dbReference type="SUPFAM" id="SSF74653">
    <property type="entry name" value="TolA/TonB C-terminal domain"/>
    <property type="match status" value="1"/>
</dbReference>
<dbReference type="Proteomes" id="UP001500547">
    <property type="component" value="Unassembled WGS sequence"/>
</dbReference>
<accession>A0ABP9QMH2</accession>
<comment type="caution">
    <text evidence="3">The sequence shown here is derived from an EMBL/GenBank/DDBJ whole genome shotgun (WGS) entry which is preliminary data.</text>
</comment>
<proteinExistence type="predicted"/>
<name>A0ABP9QMH2_9RHOO</name>
<feature type="transmembrane region" description="Helical" evidence="2">
    <location>
        <begin position="20"/>
        <end position="39"/>
    </location>
</feature>
<keyword evidence="2" id="KW-0812">Transmembrane</keyword>
<feature type="compositionally biased region" description="Pro residues" evidence="1">
    <location>
        <begin position="60"/>
        <end position="70"/>
    </location>
</feature>
<evidence type="ECO:0000313" key="4">
    <source>
        <dbReference type="Proteomes" id="UP001500547"/>
    </source>
</evidence>
<dbReference type="Gene3D" id="3.30.1150.10">
    <property type="match status" value="1"/>
</dbReference>
<feature type="region of interest" description="Disordered" evidence="1">
    <location>
        <begin position="60"/>
        <end position="131"/>
    </location>
</feature>
<keyword evidence="2" id="KW-0472">Membrane</keyword>
<evidence type="ECO:0000313" key="3">
    <source>
        <dbReference type="EMBL" id="GAA5164268.1"/>
    </source>
</evidence>